<dbReference type="EMBL" id="ML005370">
    <property type="protein sequence ID" value="RKP18780.1"/>
    <property type="molecule type" value="Genomic_DNA"/>
</dbReference>
<protein>
    <submittedName>
        <fullName evidence="1">Uncharacterized protein</fullName>
    </submittedName>
</protein>
<evidence type="ECO:0000313" key="2">
    <source>
        <dbReference type="EMBL" id="RKP18273.1"/>
    </source>
</evidence>
<evidence type="ECO:0000313" key="1">
    <source>
        <dbReference type="EMBL" id="EPZ33720.1"/>
    </source>
</evidence>
<organism evidence="1 5">
    <name type="scientific">Rozella allomycis (strain CSF55)</name>
    <dbReference type="NCBI Taxonomy" id="988480"/>
    <lineage>
        <taxon>Eukaryota</taxon>
        <taxon>Fungi</taxon>
        <taxon>Fungi incertae sedis</taxon>
        <taxon>Cryptomycota</taxon>
        <taxon>Cryptomycota incertae sedis</taxon>
        <taxon>Rozella</taxon>
    </lineage>
</organism>
<dbReference type="AlphaFoldDB" id="A0A075AU91"/>
<reference evidence="2" key="3">
    <citation type="submission" date="2018-08" db="EMBL/GenBank/DDBJ databases">
        <title>Leveraging single-cell genomics to expand the Fungal Tree of Life.</title>
        <authorList>
            <consortium name="DOE Joint Genome Institute"/>
            <person name="Ahrendt S.R."/>
            <person name="Quandt C.A."/>
            <person name="Ciobanu D."/>
            <person name="Clum A."/>
            <person name="Salamov A."/>
            <person name="Andreopoulos B."/>
            <person name="Cheng J.-F."/>
            <person name="Woyke T."/>
            <person name="Pelin A."/>
            <person name="Henrissat B."/>
            <person name="Reynolds N."/>
            <person name="Benny G.L."/>
            <person name="Smith M.E."/>
            <person name="James T.Y."/>
            <person name="Grigoriev I.V."/>
        </authorList>
    </citation>
    <scope>NUCLEOTIDE SEQUENCE</scope>
    <source>
        <strain evidence="2">CSF55</strain>
    </source>
</reference>
<reference evidence="1 5" key="1">
    <citation type="journal article" date="2013" name="Curr. Biol.">
        <title>Shared signatures of parasitism and phylogenomics unite Cryptomycota and microsporidia.</title>
        <authorList>
            <person name="James T.Y."/>
            <person name="Pelin A."/>
            <person name="Bonen L."/>
            <person name="Ahrendt S."/>
            <person name="Sain D."/>
            <person name="Corradi N."/>
            <person name="Stajich J.E."/>
        </authorList>
    </citation>
    <scope>NUCLEOTIDE SEQUENCE [LARGE SCALE GENOMIC DNA]</scope>
    <source>
        <strain evidence="1">CSF55</strain>
        <strain evidence="1">CSF55</strain>
    </source>
</reference>
<name>A0A075AU91_ROZAC</name>
<dbReference type="EMBL" id="ML005509">
    <property type="protein sequence ID" value="RKP18273.1"/>
    <property type="molecule type" value="Genomic_DNA"/>
</dbReference>
<evidence type="ECO:0000313" key="5">
    <source>
        <dbReference type="Proteomes" id="UP000030755"/>
    </source>
</evidence>
<proteinExistence type="predicted"/>
<evidence type="ECO:0000313" key="3">
    <source>
        <dbReference type="EMBL" id="RKP18780.1"/>
    </source>
</evidence>
<dbReference type="Proteomes" id="UP000281549">
    <property type="component" value="Unassembled WGS sequence"/>
</dbReference>
<gene>
    <name evidence="1" type="ORF">O9G_002358</name>
    <name evidence="4" type="ORF">ROZALSC1DRAFT_28923</name>
    <name evidence="3" type="ORF">ROZALSC1DRAFT_29567</name>
    <name evidence="2" type="ORF">ROZALSC1DRAFT_30018</name>
</gene>
<dbReference type="Proteomes" id="UP000030755">
    <property type="component" value="Unassembled WGS sequence"/>
</dbReference>
<evidence type="ECO:0000313" key="4">
    <source>
        <dbReference type="EMBL" id="RKP19478.1"/>
    </source>
</evidence>
<evidence type="ECO:0000313" key="6">
    <source>
        <dbReference type="Proteomes" id="UP000281549"/>
    </source>
</evidence>
<dbReference type="HOGENOM" id="CLU_2923978_0_0_1"/>
<accession>A0A075AU91</accession>
<sequence length="61" mass="7094">MMREVNGYEKNSVTTLWHLRAAILTDFHWFVHLKEKNSVTTLWHLIAAILTDDQTLIGNVT</sequence>
<dbReference type="EMBL" id="ML005215">
    <property type="protein sequence ID" value="RKP19478.1"/>
    <property type="molecule type" value="Genomic_DNA"/>
</dbReference>
<keyword evidence="5" id="KW-1185">Reference proteome</keyword>
<dbReference type="EMBL" id="KE561045">
    <property type="protein sequence ID" value="EPZ33720.1"/>
    <property type="molecule type" value="Genomic_DNA"/>
</dbReference>
<reference evidence="6" key="2">
    <citation type="journal article" date="2018" name="Nat. Microbiol.">
        <title>Leveraging single-cell genomics to expand the fungal tree of life.</title>
        <authorList>
            <person name="Ahrendt S.R."/>
            <person name="Quandt C.A."/>
            <person name="Ciobanu D."/>
            <person name="Clum A."/>
            <person name="Salamov A."/>
            <person name="Andreopoulos B."/>
            <person name="Cheng J.F."/>
            <person name="Woyke T."/>
            <person name="Pelin A."/>
            <person name="Henrissat B."/>
            <person name="Reynolds N.K."/>
            <person name="Benny G.L."/>
            <person name="Smith M.E."/>
            <person name="James T.Y."/>
            <person name="Grigoriev I.V."/>
        </authorList>
    </citation>
    <scope>NUCLEOTIDE SEQUENCE [LARGE SCALE GENOMIC DNA]</scope>
    <source>
        <strain evidence="6">CSF55</strain>
    </source>
</reference>